<name>A0AAV5QH45_9ASCO</name>
<keyword evidence="5" id="KW-1185">Reference proteome</keyword>
<dbReference type="SUPFAM" id="SSF82199">
    <property type="entry name" value="SET domain"/>
    <property type="match status" value="1"/>
</dbReference>
<organism evidence="4 5">
    <name type="scientific">Saccharomycopsis crataegensis</name>
    <dbReference type="NCBI Taxonomy" id="43959"/>
    <lineage>
        <taxon>Eukaryota</taxon>
        <taxon>Fungi</taxon>
        <taxon>Dikarya</taxon>
        <taxon>Ascomycota</taxon>
        <taxon>Saccharomycotina</taxon>
        <taxon>Saccharomycetes</taxon>
        <taxon>Saccharomycopsidaceae</taxon>
        <taxon>Saccharomycopsis</taxon>
    </lineage>
</organism>
<dbReference type="InterPro" id="IPR050600">
    <property type="entry name" value="SETD3_SETD6_MTase"/>
</dbReference>
<dbReference type="PANTHER" id="PTHR13271:SF47">
    <property type="entry name" value="ACTIN-HISTIDINE N-METHYLTRANSFERASE"/>
    <property type="match status" value="1"/>
</dbReference>
<accession>A0AAV5QH45</accession>
<dbReference type="InterPro" id="IPR044429">
    <property type="entry name" value="SETD4_SET"/>
</dbReference>
<gene>
    <name evidence="4" type="ORF">DASC09_008180</name>
</gene>
<evidence type="ECO:0000256" key="3">
    <source>
        <dbReference type="ARBA" id="ARBA00022691"/>
    </source>
</evidence>
<dbReference type="RefSeq" id="XP_064850493.1">
    <property type="nucleotide sequence ID" value="XM_064994421.1"/>
</dbReference>
<keyword evidence="2" id="KW-0808">Transferase</keyword>
<dbReference type="GeneID" id="90071472"/>
<dbReference type="Proteomes" id="UP001360560">
    <property type="component" value="Unassembled WGS sequence"/>
</dbReference>
<reference evidence="4 5" key="1">
    <citation type="journal article" date="2023" name="Elife">
        <title>Identification of key yeast species and microbe-microbe interactions impacting larval growth of Drosophila in the wild.</title>
        <authorList>
            <person name="Mure A."/>
            <person name="Sugiura Y."/>
            <person name="Maeda R."/>
            <person name="Honda K."/>
            <person name="Sakurai N."/>
            <person name="Takahashi Y."/>
            <person name="Watada M."/>
            <person name="Katoh T."/>
            <person name="Gotoh A."/>
            <person name="Gotoh Y."/>
            <person name="Taniguchi I."/>
            <person name="Nakamura K."/>
            <person name="Hayashi T."/>
            <person name="Katayama T."/>
            <person name="Uemura T."/>
            <person name="Hattori Y."/>
        </authorList>
    </citation>
    <scope>NUCLEOTIDE SEQUENCE [LARGE SCALE GENOMIC DNA]</scope>
    <source>
        <strain evidence="4 5">SC-9</strain>
    </source>
</reference>
<dbReference type="InterPro" id="IPR046341">
    <property type="entry name" value="SET_dom_sf"/>
</dbReference>
<evidence type="ECO:0000313" key="4">
    <source>
        <dbReference type="EMBL" id="GMM33493.1"/>
    </source>
</evidence>
<evidence type="ECO:0000313" key="5">
    <source>
        <dbReference type="Proteomes" id="UP001360560"/>
    </source>
</evidence>
<dbReference type="EMBL" id="BTFZ01000001">
    <property type="protein sequence ID" value="GMM33493.1"/>
    <property type="molecule type" value="Genomic_DNA"/>
</dbReference>
<dbReference type="AlphaFoldDB" id="A0AAV5QH45"/>
<dbReference type="GO" id="GO:0032259">
    <property type="term" value="P:methylation"/>
    <property type="evidence" value="ECO:0007669"/>
    <property type="project" value="UniProtKB-KW"/>
</dbReference>
<comment type="caution">
    <text evidence="4">The sequence shown here is derived from an EMBL/GenBank/DDBJ whole genome shotgun (WGS) entry which is preliminary data.</text>
</comment>
<dbReference type="GO" id="GO:0016279">
    <property type="term" value="F:protein-lysine N-methyltransferase activity"/>
    <property type="evidence" value="ECO:0007669"/>
    <property type="project" value="InterPro"/>
</dbReference>
<evidence type="ECO:0000256" key="1">
    <source>
        <dbReference type="ARBA" id="ARBA00022603"/>
    </source>
</evidence>
<dbReference type="Gene3D" id="3.90.1410.10">
    <property type="entry name" value="set domain protein methyltransferase, domain 1"/>
    <property type="match status" value="1"/>
</dbReference>
<keyword evidence="1" id="KW-0489">Methyltransferase</keyword>
<evidence type="ECO:0000256" key="2">
    <source>
        <dbReference type="ARBA" id="ARBA00022679"/>
    </source>
</evidence>
<sequence length="434" mass="50236">MDTNGLLLWLRENDPEAKSNLKFSSKLQVQYFESSGYGLYYNSSTQFSPRELLISLPKSLLINYLSCSKHILSYKGSQDCFLFNSLDYNSIKLPGSLENDEFSRNIYSKLEASDLYALSSFQLVTFYLVIESQRKSSFWSPFLQVLPKLPTFYGIPLTWEICNLEFSIDGDNLDKINNHKDIDDCGVLSDIENSNLLMKNPLISLLPFSMQIHVKKQYYKFKNDYQTIISLIKKRCTLSQTEIQDIIPMEKFLWSWLCINSRCLYMELPSKFDNKTIDDNFTLCPLVDFINHCDDSHSNSSSIKIDKSSFSVFTSGENPNYRTSNEEIQELYFSYGAHSNAFLFAEYGFILSDSNKWETVDISENISEMLDDEKTKYLESIGYFNDYSINHESISFRTTVALSLISNSDAKDPFRKINFLINGTIDETEFEKKK</sequence>
<proteinExistence type="predicted"/>
<protein>
    <submittedName>
        <fullName evidence="4">Protein-lysine N-methyltransferase</fullName>
    </submittedName>
</protein>
<keyword evidence="3" id="KW-0949">S-adenosyl-L-methionine</keyword>
<dbReference type="CDD" id="cd19177">
    <property type="entry name" value="SET_SETD4"/>
    <property type="match status" value="1"/>
</dbReference>
<dbReference type="PANTHER" id="PTHR13271">
    <property type="entry name" value="UNCHARACTERIZED PUTATIVE METHYLTRANSFERASE"/>
    <property type="match status" value="1"/>
</dbReference>